<name>A0ACB8TPB7_9APHY</name>
<gene>
    <name evidence="1" type="ORF">BDY19DRAFT_899545</name>
</gene>
<organism evidence="1 2">
    <name type="scientific">Irpex rosettiformis</name>
    <dbReference type="NCBI Taxonomy" id="378272"/>
    <lineage>
        <taxon>Eukaryota</taxon>
        <taxon>Fungi</taxon>
        <taxon>Dikarya</taxon>
        <taxon>Basidiomycota</taxon>
        <taxon>Agaricomycotina</taxon>
        <taxon>Agaricomycetes</taxon>
        <taxon>Polyporales</taxon>
        <taxon>Irpicaceae</taxon>
        <taxon>Irpex</taxon>
    </lineage>
</organism>
<comment type="caution">
    <text evidence="1">The sequence shown here is derived from an EMBL/GenBank/DDBJ whole genome shotgun (WGS) entry which is preliminary data.</text>
</comment>
<proteinExistence type="predicted"/>
<evidence type="ECO:0000313" key="2">
    <source>
        <dbReference type="Proteomes" id="UP001055072"/>
    </source>
</evidence>
<sequence>MSQQSEAQTPATQAQAQPEMLYLPETMKNWPWPRAINPYYEEVTLESNAWFKSFKPFNARSQYAYDLCDFGEEHLRTGIDLMNVFFVVDEYTDVEPLAVVKEMIGIVIDALHNPSKPRPEGEIVLGEITRQFWARGEKTATPEAAKHFVEAFTDYLNSVIVQAGDRDDDKIRTVDEYLQTRRENIGARPSYVPGELHLSIPDYAFYHPVMKELEYHIADLIILDNDIASYNKEQATGDDRHNILTVVMNQFNLPLPEAMKWVVKYHEEVEAKFLDGLKRVPSWGKEIDDQVAVYIEHIAGWPRCNDCWNFESGRYFGSKGLEIQKSRYVPLLPKRKLATHLHKENVDVPIVDSL</sequence>
<protein>
    <submittedName>
        <fullName evidence="1">Isoprenoid synthase domain-containing protein</fullName>
    </submittedName>
</protein>
<evidence type="ECO:0000313" key="1">
    <source>
        <dbReference type="EMBL" id="KAI0083868.1"/>
    </source>
</evidence>
<dbReference type="EMBL" id="MU274951">
    <property type="protein sequence ID" value="KAI0083868.1"/>
    <property type="molecule type" value="Genomic_DNA"/>
</dbReference>
<dbReference type="Proteomes" id="UP001055072">
    <property type="component" value="Unassembled WGS sequence"/>
</dbReference>
<accession>A0ACB8TPB7</accession>
<keyword evidence="2" id="KW-1185">Reference proteome</keyword>
<reference evidence="1" key="1">
    <citation type="journal article" date="2021" name="Environ. Microbiol.">
        <title>Gene family expansions and transcriptome signatures uncover fungal adaptations to wood decay.</title>
        <authorList>
            <person name="Hage H."/>
            <person name="Miyauchi S."/>
            <person name="Viragh M."/>
            <person name="Drula E."/>
            <person name="Min B."/>
            <person name="Chaduli D."/>
            <person name="Navarro D."/>
            <person name="Favel A."/>
            <person name="Norest M."/>
            <person name="Lesage-Meessen L."/>
            <person name="Balint B."/>
            <person name="Merenyi Z."/>
            <person name="de Eugenio L."/>
            <person name="Morin E."/>
            <person name="Martinez A.T."/>
            <person name="Baldrian P."/>
            <person name="Stursova M."/>
            <person name="Martinez M.J."/>
            <person name="Novotny C."/>
            <person name="Magnuson J.K."/>
            <person name="Spatafora J.W."/>
            <person name="Maurice S."/>
            <person name="Pangilinan J."/>
            <person name="Andreopoulos W."/>
            <person name="LaButti K."/>
            <person name="Hundley H."/>
            <person name="Na H."/>
            <person name="Kuo A."/>
            <person name="Barry K."/>
            <person name="Lipzen A."/>
            <person name="Henrissat B."/>
            <person name="Riley R."/>
            <person name="Ahrendt S."/>
            <person name="Nagy L.G."/>
            <person name="Grigoriev I.V."/>
            <person name="Martin F."/>
            <person name="Rosso M.N."/>
        </authorList>
    </citation>
    <scope>NUCLEOTIDE SEQUENCE</scope>
    <source>
        <strain evidence="1">CBS 384.51</strain>
    </source>
</reference>